<keyword evidence="5" id="KW-1185">Reference proteome</keyword>
<dbReference type="Pfam" id="PF13452">
    <property type="entry name" value="FAS1_DH_region"/>
    <property type="match status" value="1"/>
</dbReference>
<dbReference type="Gene3D" id="3.10.129.10">
    <property type="entry name" value="Hotdog Thioesterase"/>
    <property type="match status" value="1"/>
</dbReference>
<dbReference type="InterPro" id="IPR012340">
    <property type="entry name" value="NA-bd_OB-fold"/>
</dbReference>
<organism evidence="4 5">
    <name type="scientific">Nocardioides marmoriginsengisoli</name>
    <dbReference type="NCBI Taxonomy" id="661483"/>
    <lineage>
        <taxon>Bacteria</taxon>
        <taxon>Bacillati</taxon>
        <taxon>Actinomycetota</taxon>
        <taxon>Actinomycetes</taxon>
        <taxon>Propionibacteriales</taxon>
        <taxon>Nocardioidaceae</taxon>
        <taxon>Nocardioides</taxon>
    </lineage>
</organism>
<dbReference type="AlphaFoldDB" id="A0A3N0CP21"/>
<name>A0A3N0CP21_9ACTN</name>
<dbReference type="SUPFAM" id="SSF54637">
    <property type="entry name" value="Thioesterase/thiol ester dehydrase-isomerase"/>
    <property type="match status" value="1"/>
</dbReference>
<dbReference type="RefSeq" id="WP_123225898.1">
    <property type="nucleotide sequence ID" value="NZ_RJSE01000003.1"/>
</dbReference>
<dbReference type="InterPro" id="IPR039569">
    <property type="entry name" value="FAS1-like_DH_region"/>
</dbReference>
<dbReference type="Proteomes" id="UP000267128">
    <property type="component" value="Unassembled WGS sequence"/>
</dbReference>
<dbReference type="InterPro" id="IPR052513">
    <property type="entry name" value="Thioester_dehydratase-like"/>
</dbReference>
<dbReference type="Gene3D" id="6.10.30.10">
    <property type="match status" value="1"/>
</dbReference>
<gene>
    <name evidence="4" type="ORF">EFK50_02025</name>
</gene>
<accession>A0A3N0CP21</accession>
<reference evidence="4 5" key="1">
    <citation type="submission" date="2018-11" db="EMBL/GenBank/DDBJ databases">
        <authorList>
            <person name="Li F."/>
        </authorList>
    </citation>
    <scope>NUCLEOTIDE SEQUENCE [LARGE SCALE GENOMIC DNA]</scope>
    <source>
        <strain evidence="4 5">Gsoil 097</strain>
    </source>
</reference>
<dbReference type="GO" id="GO:0003677">
    <property type="term" value="F:DNA binding"/>
    <property type="evidence" value="ECO:0007669"/>
    <property type="project" value="UniProtKB-KW"/>
</dbReference>
<dbReference type="SUPFAM" id="SSF50249">
    <property type="entry name" value="Nucleic acid-binding proteins"/>
    <property type="match status" value="1"/>
</dbReference>
<comment type="caution">
    <text evidence="4">The sequence shown here is derived from an EMBL/GenBank/DDBJ whole genome shotgun (WGS) entry which is preliminary data.</text>
</comment>
<dbReference type="Pfam" id="PF01796">
    <property type="entry name" value="OB_ChsH2_C"/>
    <property type="match status" value="1"/>
</dbReference>
<proteinExistence type="predicted"/>
<protein>
    <submittedName>
        <fullName evidence="4">DNA-binding protein</fullName>
    </submittedName>
</protein>
<dbReference type="InterPro" id="IPR022002">
    <property type="entry name" value="ChsH2_Znr"/>
</dbReference>
<dbReference type="InterPro" id="IPR029069">
    <property type="entry name" value="HotDog_dom_sf"/>
</dbReference>
<feature type="domain" description="ChsH2 C-terminal OB-fold" evidence="1">
    <location>
        <begin position="224"/>
        <end position="286"/>
    </location>
</feature>
<evidence type="ECO:0000259" key="1">
    <source>
        <dbReference type="Pfam" id="PF01796"/>
    </source>
</evidence>
<dbReference type="PANTHER" id="PTHR34075">
    <property type="entry name" value="BLR3430 PROTEIN"/>
    <property type="match status" value="1"/>
</dbReference>
<dbReference type="InterPro" id="IPR002878">
    <property type="entry name" value="ChsH2_C"/>
</dbReference>
<keyword evidence="4" id="KW-0238">DNA-binding</keyword>
<evidence type="ECO:0000313" key="5">
    <source>
        <dbReference type="Proteomes" id="UP000267128"/>
    </source>
</evidence>
<dbReference type="PANTHER" id="PTHR34075:SF5">
    <property type="entry name" value="BLR3430 PROTEIN"/>
    <property type="match status" value="1"/>
</dbReference>
<feature type="domain" description="ChsH2 rubredoxin-like zinc ribbon" evidence="2">
    <location>
        <begin position="187"/>
        <end position="220"/>
    </location>
</feature>
<dbReference type="Pfam" id="PF12172">
    <property type="entry name" value="zf-ChsH2"/>
    <property type="match status" value="1"/>
</dbReference>
<feature type="domain" description="FAS1-like dehydratase" evidence="3">
    <location>
        <begin position="27"/>
        <end position="153"/>
    </location>
</feature>
<sequence>MSTAEWTHDDIMAAVEEIKALGESEPKPARDPINQPMINNWLEAIGETDPRYTSGEAPPAMAQVWTMDGLDHTKRAAAPLHRTMQIFDEAGFKSVLGTNCDQVYLRPVEVGEHVTLSARLDSVVGPKVTGVGEGYFVTTENTWRVGDEVVATMSFRVLKFKPGARKPAVDKTRLVRPQMNQDTAYFWEGTALGELRIQKCNACGELRHPPGPMCPTCHAADRGYVVASGKGTVFSFLVHHAPQLPGKELPITLALIELEEGLRMVGEVQGGRESIAIGSPVQVAFEKIDDDLTLAQWAVVE</sequence>
<evidence type="ECO:0000259" key="3">
    <source>
        <dbReference type="Pfam" id="PF13452"/>
    </source>
</evidence>
<dbReference type="OrthoDB" id="4275032at2"/>
<dbReference type="EMBL" id="RJSE01000003">
    <property type="protein sequence ID" value="RNL64796.1"/>
    <property type="molecule type" value="Genomic_DNA"/>
</dbReference>
<evidence type="ECO:0000259" key="2">
    <source>
        <dbReference type="Pfam" id="PF12172"/>
    </source>
</evidence>
<evidence type="ECO:0000313" key="4">
    <source>
        <dbReference type="EMBL" id="RNL64796.1"/>
    </source>
</evidence>